<evidence type="ECO:0000256" key="1">
    <source>
        <dbReference type="SAM" id="MobiDB-lite"/>
    </source>
</evidence>
<dbReference type="EMBL" id="JANPWB010000007">
    <property type="protein sequence ID" value="KAJ1168812.1"/>
    <property type="molecule type" value="Genomic_DNA"/>
</dbReference>
<dbReference type="AlphaFoldDB" id="A0AAV7SY36"/>
<evidence type="ECO:0000313" key="2">
    <source>
        <dbReference type="EMBL" id="KAJ1168812.1"/>
    </source>
</evidence>
<protein>
    <submittedName>
        <fullName evidence="2">Uncharacterized protein</fullName>
    </submittedName>
</protein>
<sequence length="98" mass="10530">MGLTPSRGGSLPAPRTHLSSRFRGRDQPGAADKMAAAAFCSGPLRGSTSARPPERTWSRHNMNLIAVSSEQTLRACCSKELTTLCMVQKTGNDRAWAV</sequence>
<keyword evidence="3" id="KW-1185">Reference proteome</keyword>
<proteinExistence type="predicted"/>
<evidence type="ECO:0000313" key="3">
    <source>
        <dbReference type="Proteomes" id="UP001066276"/>
    </source>
</evidence>
<accession>A0AAV7SY36</accession>
<dbReference type="Proteomes" id="UP001066276">
    <property type="component" value="Chromosome 4_1"/>
</dbReference>
<reference evidence="2" key="1">
    <citation type="journal article" date="2022" name="bioRxiv">
        <title>Sequencing and chromosome-scale assembly of the giantPleurodeles waltlgenome.</title>
        <authorList>
            <person name="Brown T."/>
            <person name="Elewa A."/>
            <person name="Iarovenko S."/>
            <person name="Subramanian E."/>
            <person name="Araus A.J."/>
            <person name="Petzold A."/>
            <person name="Susuki M."/>
            <person name="Suzuki K.-i.T."/>
            <person name="Hayashi T."/>
            <person name="Toyoda A."/>
            <person name="Oliveira C."/>
            <person name="Osipova E."/>
            <person name="Leigh N.D."/>
            <person name="Simon A."/>
            <person name="Yun M.H."/>
        </authorList>
    </citation>
    <scope>NUCLEOTIDE SEQUENCE</scope>
    <source>
        <strain evidence="2">20211129_DDA</strain>
        <tissue evidence="2">Liver</tissue>
    </source>
</reference>
<gene>
    <name evidence="2" type="ORF">NDU88_000725</name>
</gene>
<name>A0AAV7SY36_PLEWA</name>
<organism evidence="2 3">
    <name type="scientific">Pleurodeles waltl</name>
    <name type="common">Iberian ribbed newt</name>
    <dbReference type="NCBI Taxonomy" id="8319"/>
    <lineage>
        <taxon>Eukaryota</taxon>
        <taxon>Metazoa</taxon>
        <taxon>Chordata</taxon>
        <taxon>Craniata</taxon>
        <taxon>Vertebrata</taxon>
        <taxon>Euteleostomi</taxon>
        <taxon>Amphibia</taxon>
        <taxon>Batrachia</taxon>
        <taxon>Caudata</taxon>
        <taxon>Salamandroidea</taxon>
        <taxon>Salamandridae</taxon>
        <taxon>Pleurodelinae</taxon>
        <taxon>Pleurodeles</taxon>
    </lineage>
</organism>
<feature type="region of interest" description="Disordered" evidence="1">
    <location>
        <begin position="1"/>
        <end position="30"/>
    </location>
</feature>
<comment type="caution">
    <text evidence="2">The sequence shown here is derived from an EMBL/GenBank/DDBJ whole genome shotgun (WGS) entry which is preliminary data.</text>
</comment>